<keyword evidence="2" id="KW-1185">Reference proteome</keyword>
<dbReference type="SUPFAM" id="SSF63825">
    <property type="entry name" value="YWTD domain"/>
    <property type="match status" value="1"/>
</dbReference>
<sequence>MLPDGRIAFANSSQFNKGVKVFNADTTKDFEVETESLVFDVAYISHDNTLVATSGIFGIAVKDNKLVCSALGKGIQVINQENYSINDLVRYKIPISCFVATFGDKIYHTNHKSNEVTCYNEQGTEQWRFKNESILRSPHGISVDNTGNVYVVGSESNNAVIISADGQQHKKILHAGDGLFHPYSLDYNRSTNQLLVSNDQKKAFILLRNE</sequence>
<dbReference type="AlphaFoldDB" id="A0A8S3TL42"/>
<dbReference type="Proteomes" id="UP000683360">
    <property type="component" value="Unassembled WGS sequence"/>
</dbReference>
<dbReference type="EMBL" id="CAJPWZ010002240">
    <property type="protein sequence ID" value="CAG2234402.1"/>
    <property type="molecule type" value="Genomic_DNA"/>
</dbReference>
<name>A0A8S3TL42_MYTED</name>
<reference evidence="1" key="1">
    <citation type="submission" date="2021-03" db="EMBL/GenBank/DDBJ databases">
        <authorList>
            <person name="Bekaert M."/>
        </authorList>
    </citation>
    <scope>NUCLEOTIDE SEQUENCE</scope>
</reference>
<evidence type="ECO:0000313" key="2">
    <source>
        <dbReference type="Proteomes" id="UP000683360"/>
    </source>
</evidence>
<dbReference type="Gene3D" id="2.120.10.30">
    <property type="entry name" value="TolB, C-terminal domain"/>
    <property type="match status" value="1"/>
</dbReference>
<protein>
    <submittedName>
        <fullName evidence="1">Uncharacterized protein</fullName>
    </submittedName>
</protein>
<organism evidence="1 2">
    <name type="scientific">Mytilus edulis</name>
    <name type="common">Blue mussel</name>
    <dbReference type="NCBI Taxonomy" id="6550"/>
    <lineage>
        <taxon>Eukaryota</taxon>
        <taxon>Metazoa</taxon>
        <taxon>Spiralia</taxon>
        <taxon>Lophotrochozoa</taxon>
        <taxon>Mollusca</taxon>
        <taxon>Bivalvia</taxon>
        <taxon>Autobranchia</taxon>
        <taxon>Pteriomorphia</taxon>
        <taxon>Mytilida</taxon>
        <taxon>Mytiloidea</taxon>
        <taxon>Mytilidae</taxon>
        <taxon>Mytilinae</taxon>
        <taxon>Mytilus</taxon>
    </lineage>
</organism>
<accession>A0A8S3TL42</accession>
<dbReference type="OrthoDB" id="342730at2759"/>
<comment type="caution">
    <text evidence="1">The sequence shown here is derived from an EMBL/GenBank/DDBJ whole genome shotgun (WGS) entry which is preliminary data.</text>
</comment>
<evidence type="ECO:0000313" key="1">
    <source>
        <dbReference type="EMBL" id="CAG2234402.1"/>
    </source>
</evidence>
<gene>
    <name evidence="1" type="ORF">MEDL_47042</name>
</gene>
<dbReference type="InterPro" id="IPR011042">
    <property type="entry name" value="6-blade_b-propeller_TolB-like"/>
</dbReference>
<proteinExistence type="predicted"/>